<organism evidence="2 3">
    <name type="scientific">Hominifimenecus microfluidus</name>
    <dbReference type="NCBI Taxonomy" id="2885348"/>
    <lineage>
        <taxon>Bacteria</taxon>
        <taxon>Bacillati</taxon>
        <taxon>Bacillota</taxon>
        <taxon>Clostridia</taxon>
        <taxon>Lachnospirales</taxon>
        <taxon>Lachnospiraceae</taxon>
        <taxon>Hominifimenecus</taxon>
    </lineage>
</organism>
<dbReference type="EMBL" id="JAJEQR010000034">
    <property type="protein sequence ID" value="MCC2231639.1"/>
    <property type="molecule type" value="Genomic_DNA"/>
</dbReference>
<reference evidence="2" key="1">
    <citation type="submission" date="2021-10" db="EMBL/GenBank/DDBJ databases">
        <title>Anaerobic single-cell dispensing facilitates the cultivation of human gut bacteria.</title>
        <authorList>
            <person name="Afrizal A."/>
        </authorList>
    </citation>
    <scope>NUCLEOTIDE SEQUENCE</scope>
    <source>
        <strain evidence="2">CLA-AA-H215</strain>
    </source>
</reference>
<evidence type="ECO:0000256" key="1">
    <source>
        <dbReference type="SAM" id="SignalP"/>
    </source>
</evidence>
<evidence type="ECO:0000313" key="3">
    <source>
        <dbReference type="Proteomes" id="UP001198182"/>
    </source>
</evidence>
<name>A0AAE3JEZ5_9FIRM</name>
<dbReference type="AlphaFoldDB" id="A0AAE3JEZ5"/>
<dbReference type="RefSeq" id="WP_308454159.1">
    <property type="nucleotide sequence ID" value="NZ_JAJEQR010000034.1"/>
</dbReference>
<keyword evidence="1" id="KW-0732">Signal</keyword>
<keyword evidence="3" id="KW-1185">Reference proteome</keyword>
<sequence>MIKKFAVLFMTVALAVGAVVPSYANTYDKNYAFTVSAKHYVTPAFSKDGTTKVYAYYTVGPYRLAFQTWGTNSGNSSGANCTSGETARVTRDVKSSITNFIHEQGYAKAYLKINAYDESGVGVRAEGVWSPDSTRNYNVVN</sequence>
<feature type="signal peptide" evidence="1">
    <location>
        <begin position="1"/>
        <end position="24"/>
    </location>
</feature>
<accession>A0AAE3JEZ5</accession>
<evidence type="ECO:0000313" key="2">
    <source>
        <dbReference type="EMBL" id="MCC2231639.1"/>
    </source>
</evidence>
<protein>
    <submittedName>
        <fullName evidence="2">Uncharacterized protein</fullName>
    </submittedName>
</protein>
<dbReference type="Proteomes" id="UP001198182">
    <property type="component" value="Unassembled WGS sequence"/>
</dbReference>
<gene>
    <name evidence="2" type="ORF">LKD81_11635</name>
</gene>
<feature type="chain" id="PRO_5041948519" evidence="1">
    <location>
        <begin position="25"/>
        <end position="141"/>
    </location>
</feature>
<proteinExistence type="predicted"/>
<comment type="caution">
    <text evidence="2">The sequence shown here is derived from an EMBL/GenBank/DDBJ whole genome shotgun (WGS) entry which is preliminary data.</text>
</comment>